<evidence type="ECO:0000256" key="1">
    <source>
        <dbReference type="SAM" id="MobiDB-lite"/>
    </source>
</evidence>
<dbReference type="AlphaFoldDB" id="A0A1H7MSC2"/>
<protein>
    <submittedName>
        <fullName evidence="2">Uncharacterized protein</fullName>
    </submittedName>
</protein>
<evidence type="ECO:0000313" key="3">
    <source>
        <dbReference type="Proteomes" id="UP000199120"/>
    </source>
</evidence>
<accession>A0A1H7MSC2</accession>
<evidence type="ECO:0000313" key="2">
    <source>
        <dbReference type="EMBL" id="SEL13991.1"/>
    </source>
</evidence>
<name>A0A1H7MSC2_9BURK</name>
<sequence>MQSAHRNRDFLPTHLAVSQLVVAPHIRLMLKVFHDHPISDYALRNPRLDGPVAHGLIRAEIYNDFSRRFRLAARIQDGLHHELNNWYLGSAENLTNLDQYLGQRFEQHDSLTVIHLRLMHSRTRANLVTTQLRSQHNDLQVLRAYRTKFFDRMRRKPSLFTHDPGYVWSILPGMQYGYTLHLTLLLPTAGYNKMIEDLRVQASGLGSCLEHQDLVGRYWVEGVTDGHGCYLRSDKSPGLYGSDWVHGEVRAGDAVLRKKLKEALGYLAMRRALVRLKNEPKGQYFDMKNRKPRSTPRAPKGGVWAE</sequence>
<feature type="region of interest" description="Disordered" evidence="1">
    <location>
        <begin position="284"/>
        <end position="306"/>
    </location>
</feature>
<dbReference type="Proteomes" id="UP000199120">
    <property type="component" value="Unassembled WGS sequence"/>
</dbReference>
<organism evidence="2 3">
    <name type="scientific">Paraburkholderia caballeronis</name>
    <dbReference type="NCBI Taxonomy" id="416943"/>
    <lineage>
        <taxon>Bacteria</taxon>
        <taxon>Pseudomonadati</taxon>
        <taxon>Pseudomonadota</taxon>
        <taxon>Betaproteobacteria</taxon>
        <taxon>Burkholderiales</taxon>
        <taxon>Burkholderiaceae</taxon>
        <taxon>Paraburkholderia</taxon>
    </lineage>
</organism>
<keyword evidence="3" id="KW-1185">Reference proteome</keyword>
<proteinExistence type="predicted"/>
<reference evidence="3" key="1">
    <citation type="submission" date="2016-10" db="EMBL/GenBank/DDBJ databases">
        <authorList>
            <person name="Varghese N."/>
            <person name="Submissions S."/>
        </authorList>
    </citation>
    <scope>NUCLEOTIDE SEQUENCE [LARGE SCALE GENOMIC DNA]</scope>
    <source>
        <strain evidence="3">LMG 26416</strain>
    </source>
</reference>
<gene>
    <name evidence="2" type="ORF">SAMN05192542_105147</name>
</gene>
<dbReference type="EMBL" id="FOAJ01000005">
    <property type="protein sequence ID" value="SEL13991.1"/>
    <property type="molecule type" value="Genomic_DNA"/>
</dbReference>